<evidence type="ECO:0000313" key="1">
    <source>
        <dbReference type="EMBL" id="MBK1865908.1"/>
    </source>
</evidence>
<proteinExistence type="predicted"/>
<sequence>MRREMLDDQLTPRTLRLIAAIGRHGHLTRAAEEVHIVPSAASRRIRKLEDVLGAEVLNRQANGLTLTPVGLAIASHAAARAEGLDLLKSDIDRLKGGAVVDLRLAVSGPVLFGELPEQLRGYLASNPHVHLSVVEQTSPAIAQSLLEGQADVGIVLGALDYPSLQLSLYRSDRLAAVVPRDHRLGQRLEVHLDDLADELLIMPRASMIADLIAVMAQRTGVHLRQGIDVNDFASTCRVVEGGLGITVMPAGTSAAEIAKRGLASIPLDHDWARCDIFLATKNGAETQSALSGLKHALLH</sequence>
<protein>
    <submittedName>
        <fullName evidence="1">LysR family transcriptional regulator</fullName>
    </submittedName>
</protein>
<dbReference type="Proteomes" id="UP000616151">
    <property type="component" value="Unassembled WGS sequence"/>
</dbReference>
<keyword evidence="2" id="KW-1185">Reference proteome</keyword>
<name>A0ACC5QZY3_9HYPH</name>
<accession>A0ACC5QZY3</accession>
<gene>
    <name evidence="1" type="ORF">JHL16_06055</name>
</gene>
<evidence type="ECO:0000313" key="2">
    <source>
        <dbReference type="Proteomes" id="UP000616151"/>
    </source>
</evidence>
<comment type="caution">
    <text evidence="1">The sequence shown here is derived from an EMBL/GenBank/DDBJ whole genome shotgun (WGS) entry which is preliminary data.</text>
</comment>
<dbReference type="EMBL" id="JAENHL010000006">
    <property type="protein sequence ID" value="MBK1865908.1"/>
    <property type="molecule type" value="Genomic_DNA"/>
</dbReference>
<reference evidence="1" key="1">
    <citation type="submission" date="2021-01" db="EMBL/GenBank/DDBJ databases">
        <authorList>
            <person name="Sun Q."/>
        </authorList>
    </citation>
    <scope>NUCLEOTIDE SEQUENCE</scope>
    <source>
        <strain evidence="1">YIM B02566</strain>
    </source>
</reference>
<organism evidence="1 2">
    <name type="scientific">Taklimakanibacter albus</name>
    <dbReference type="NCBI Taxonomy" id="2800327"/>
    <lineage>
        <taxon>Bacteria</taxon>
        <taxon>Pseudomonadati</taxon>
        <taxon>Pseudomonadota</taxon>
        <taxon>Alphaproteobacteria</taxon>
        <taxon>Hyphomicrobiales</taxon>
        <taxon>Aestuariivirgaceae</taxon>
        <taxon>Taklimakanibacter</taxon>
    </lineage>
</organism>